<proteinExistence type="inferred from homology"/>
<dbReference type="EC" id="1.6.5.2" evidence="3"/>
<dbReference type="KEGG" id="hfv:R50_1825"/>
<comment type="similarity">
    <text evidence="1">Belongs to the WrbA family.</text>
</comment>
<dbReference type="InterPro" id="IPR029039">
    <property type="entry name" value="Flavoprotein-like_sf"/>
</dbReference>
<dbReference type="GO" id="GO:0010181">
    <property type="term" value="F:FMN binding"/>
    <property type="evidence" value="ECO:0007669"/>
    <property type="project" value="InterPro"/>
</dbReference>
<dbReference type="InterPro" id="IPR005025">
    <property type="entry name" value="FMN_Rdtase-like_dom"/>
</dbReference>
<organism evidence="3 4">
    <name type="scientific">Candidatus Hydrogenisulfobacillus filiaventi</name>
    <dbReference type="NCBI Taxonomy" id="2707344"/>
    <lineage>
        <taxon>Bacteria</taxon>
        <taxon>Bacillati</taxon>
        <taxon>Bacillota</taxon>
        <taxon>Clostridia</taxon>
        <taxon>Eubacteriales</taxon>
        <taxon>Clostridiales Family XVII. Incertae Sedis</taxon>
        <taxon>Candidatus Hydrogenisulfobacillus</taxon>
    </lineage>
</organism>
<gene>
    <name evidence="3" type="ORF">R50_1825</name>
</gene>
<evidence type="ECO:0000313" key="4">
    <source>
        <dbReference type="Proteomes" id="UP000503399"/>
    </source>
</evidence>
<dbReference type="Gene3D" id="3.40.50.360">
    <property type="match status" value="1"/>
</dbReference>
<dbReference type="GO" id="GO:0003955">
    <property type="term" value="F:NAD(P)H dehydrogenase (quinone) activity"/>
    <property type="evidence" value="ECO:0007669"/>
    <property type="project" value="UniProtKB-EC"/>
</dbReference>
<dbReference type="NCBIfam" id="NF002999">
    <property type="entry name" value="PRK03767.1"/>
    <property type="match status" value="1"/>
</dbReference>
<dbReference type="SUPFAM" id="SSF52218">
    <property type="entry name" value="Flavoproteins"/>
    <property type="match status" value="1"/>
</dbReference>
<reference evidence="3 4" key="1">
    <citation type="submission" date="2020-02" db="EMBL/GenBank/DDBJ databases">
        <authorList>
            <person name="Hogendoorn C."/>
        </authorList>
    </citation>
    <scope>NUCLEOTIDE SEQUENCE [LARGE SCALE GENOMIC DNA]</scope>
    <source>
        <strain evidence="3">R501</strain>
    </source>
</reference>
<dbReference type="Pfam" id="PF03358">
    <property type="entry name" value="FMN_red"/>
    <property type="match status" value="1"/>
</dbReference>
<evidence type="ECO:0000256" key="1">
    <source>
        <dbReference type="ARBA" id="ARBA00006961"/>
    </source>
</evidence>
<keyword evidence="4" id="KW-1185">Reference proteome</keyword>
<dbReference type="NCBIfam" id="TIGR01755">
    <property type="entry name" value="flav_wrbA"/>
    <property type="match status" value="1"/>
</dbReference>
<dbReference type="PANTHER" id="PTHR30546:SF23">
    <property type="entry name" value="FLAVOPROTEIN-LIKE PROTEIN YCP4-RELATED"/>
    <property type="match status" value="1"/>
</dbReference>
<dbReference type="FunFam" id="3.40.50.360:FF:000001">
    <property type="entry name" value="NAD(P)H dehydrogenase (Quinone) FQR1-like"/>
    <property type="match status" value="1"/>
</dbReference>
<evidence type="ECO:0000259" key="2">
    <source>
        <dbReference type="PROSITE" id="PS50902"/>
    </source>
</evidence>
<dbReference type="EMBL" id="LR778114">
    <property type="protein sequence ID" value="CAB1129326.1"/>
    <property type="molecule type" value="Genomic_DNA"/>
</dbReference>
<dbReference type="PROSITE" id="PS50902">
    <property type="entry name" value="FLAVODOXIN_LIKE"/>
    <property type="match status" value="1"/>
</dbReference>
<accession>A0A6F8ZHR3</accession>
<keyword evidence="3" id="KW-0560">Oxidoreductase</keyword>
<dbReference type="InterPro" id="IPR008254">
    <property type="entry name" value="Flavodoxin/NO_synth"/>
</dbReference>
<feature type="domain" description="Flavodoxin-like" evidence="2">
    <location>
        <begin position="3"/>
        <end position="189"/>
    </location>
</feature>
<sequence>MRIAIIYYSMTGNLYDLAQEVEAGAREAGAETRLRRVRDWLPEEVYQARPEAAQARERQQGVVEAELDDLVWADGVILGTPTRYGNVVAQLKNFLDQTGPLWAEGKLVDKTLGFFTAAATMHGGHETTVLTLSTFGYHHGMIIVPMGYTVPEVNTTTTGGGPYGPTHVGGPGLSAEERTIARAYGRRFAAITGRLHG</sequence>
<dbReference type="PANTHER" id="PTHR30546">
    <property type="entry name" value="FLAVODOXIN-RELATED PROTEIN WRBA-RELATED"/>
    <property type="match status" value="1"/>
</dbReference>
<evidence type="ECO:0000313" key="3">
    <source>
        <dbReference type="EMBL" id="CAB1129326.1"/>
    </source>
</evidence>
<dbReference type="InterPro" id="IPR010089">
    <property type="entry name" value="Flavoprotein_WrbA-like"/>
</dbReference>
<dbReference type="Proteomes" id="UP000503399">
    <property type="component" value="Chromosome"/>
</dbReference>
<name>A0A6F8ZHR3_9FIRM</name>
<dbReference type="GO" id="GO:0016020">
    <property type="term" value="C:membrane"/>
    <property type="evidence" value="ECO:0007669"/>
    <property type="project" value="TreeGrafter"/>
</dbReference>
<protein>
    <submittedName>
        <fullName evidence="3">NAD(P)H dehydrogenase (Quinone)</fullName>
        <ecNumber evidence="3">1.6.5.2</ecNumber>
    </submittedName>
</protein>
<dbReference type="AlphaFoldDB" id="A0A6F8ZHR3"/>